<evidence type="ECO:0000313" key="3">
    <source>
        <dbReference type="EMBL" id="KAL1553613.1"/>
    </source>
</evidence>
<reference evidence="3 4" key="1">
    <citation type="submission" date="2024-06" db="EMBL/GenBank/DDBJ databases">
        <title>A chromosome level genome sequence of Diviner's sage (Salvia divinorum).</title>
        <authorList>
            <person name="Ford S.A."/>
            <person name="Ro D.-K."/>
            <person name="Ness R.W."/>
            <person name="Phillips M.A."/>
        </authorList>
    </citation>
    <scope>NUCLEOTIDE SEQUENCE [LARGE SCALE GENOMIC DNA]</scope>
    <source>
        <strain evidence="3">SAF-2024a</strain>
        <tissue evidence="3">Leaf</tissue>
    </source>
</reference>
<organism evidence="3 4">
    <name type="scientific">Salvia divinorum</name>
    <name type="common">Maria pastora</name>
    <name type="synonym">Diviner's sage</name>
    <dbReference type="NCBI Taxonomy" id="28513"/>
    <lineage>
        <taxon>Eukaryota</taxon>
        <taxon>Viridiplantae</taxon>
        <taxon>Streptophyta</taxon>
        <taxon>Embryophyta</taxon>
        <taxon>Tracheophyta</taxon>
        <taxon>Spermatophyta</taxon>
        <taxon>Magnoliopsida</taxon>
        <taxon>eudicotyledons</taxon>
        <taxon>Gunneridae</taxon>
        <taxon>Pentapetalae</taxon>
        <taxon>asterids</taxon>
        <taxon>lamiids</taxon>
        <taxon>Lamiales</taxon>
        <taxon>Lamiaceae</taxon>
        <taxon>Nepetoideae</taxon>
        <taxon>Mentheae</taxon>
        <taxon>Salviinae</taxon>
        <taxon>Salvia</taxon>
        <taxon>Salvia subgen. Calosphace</taxon>
    </lineage>
</organism>
<feature type="compositionally biased region" description="Low complexity" evidence="1">
    <location>
        <begin position="256"/>
        <end position="268"/>
    </location>
</feature>
<dbReference type="EMBL" id="JBEAFC010000006">
    <property type="protein sequence ID" value="KAL1553613.1"/>
    <property type="molecule type" value="Genomic_DNA"/>
</dbReference>
<feature type="region of interest" description="Disordered" evidence="1">
    <location>
        <begin position="665"/>
        <end position="695"/>
    </location>
</feature>
<dbReference type="CDD" id="cd06410">
    <property type="entry name" value="PB1_UP2"/>
    <property type="match status" value="1"/>
</dbReference>
<feature type="region of interest" description="Disordered" evidence="1">
    <location>
        <begin position="228"/>
        <end position="272"/>
    </location>
</feature>
<feature type="region of interest" description="Disordered" evidence="1">
    <location>
        <begin position="393"/>
        <end position="420"/>
    </location>
</feature>
<feature type="region of interest" description="Disordered" evidence="1">
    <location>
        <begin position="1"/>
        <end position="45"/>
    </location>
</feature>
<sequence length="695" mass="75039">MEAPPPLLPAAPPAPAPAVYADSVDSSPRSRHTDSWDTEPPPPPQKLRLMCSYGGHIVPRPHDKSLCYIGGDTRIIVIDRHTSLSDLRHRLSKTLLNNQLFSLKYQLPSEDLDSLISVTTDEDLENMVEEYDRLNNPAAATGGMKPGRIRLFLFPQSLANIEQLLVETASTKSDDWFFNALNGKSSTLSAAASDLGFSESSSVNCLLGLEDESMGKATAAGKDAEGQIEGAKVGGNGNSGANQDVHSVPDSPMLETTSSFGSTSSSPSVANLPPIRVHVDENQKTGAMGIEDQFQQLTVGVARNVNFAATPITEEAGGFMAAGVMAAGVAAGGVVAGVPMVVGGDLTNRVISDDERSDPGGYRRVQQIQPQVQSQMQLQQQLQISQAQFHQKQSGGFDLASPDSASSEGSIRNPLSSQRQPVYQEQIIQIQSGNNMVAANQADLKSGDQNANKIQIQKQVQESGYVISNQYDQNHPQMHHPQQFVHSGNQYIPAGAMPYASYYSVYPSQQQQHHQHQQPVLDQQPFYFVPARQPQTYNMPVQQQGYSEMAPNAPSGRPQAPPAAAAAPHVAYSQQVNAPSSKLEMAAGVYRAAAGAAQHMVQVPSSQQHQPQYVGFTQIHHPSQMMAPSSASHSAYTYEFTDPAQAQMYYTQALPQQFSAQYQTLTSAPQGVSPDASSQASSENMKQQQVRTMQQ</sequence>
<dbReference type="PANTHER" id="PTHR31066:SF27">
    <property type="entry name" value="EXPRESSED PROTEIN"/>
    <property type="match status" value="1"/>
</dbReference>
<comment type="caution">
    <text evidence="3">The sequence shown here is derived from an EMBL/GenBank/DDBJ whole genome shotgun (WGS) entry which is preliminary data.</text>
</comment>
<feature type="domain" description="PB1" evidence="2">
    <location>
        <begin position="46"/>
        <end position="154"/>
    </location>
</feature>
<evidence type="ECO:0000313" key="4">
    <source>
        <dbReference type="Proteomes" id="UP001567538"/>
    </source>
</evidence>
<proteinExistence type="predicted"/>
<dbReference type="SUPFAM" id="SSF54277">
    <property type="entry name" value="CAD &amp; PB1 domains"/>
    <property type="match status" value="1"/>
</dbReference>
<feature type="compositionally biased region" description="Polar residues" evidence="1">
    <location>
        <begin position="403"/>
        <end position="420"/>
    </location>
</feature>
<keyword evidence="4" id="KW-1185">Reference proteome</keyword>
<dbReference type="InterPro" id="IPR053198">
    <property type="entry name" value="Gynoecium_Dev_Regulator"/>
</dbReference>
<evidence type="ECO:0000259" key="2">
    <source>
        <dbReference type="PROSITE" id="PS51745"/>
    </source>
</evidence>
<accession>A0ABD1HEB9</accession>
<gene>
    <name evidence="3" type="ORF">AAHA92_14268</name>
</gene>
<evidence type="ECO:0000256" key="1">
    <source>
        <dbReference type="SAM" id="MobiDB-lite"/>
    </source>
</evidence>
<dbReference type="InterPro" id="IPR053793">
    <property type="entry name" value="PB1-like"/>
</dbReference>
<dbReference type="AlphaFoldDB" id="A0ABD1HEB9"/>
<dbReference type="PROSITE" id="PS51745">
    <property type="entry name" value="PB1"/>
    <property type="match status" value="1"/>
</dbReference>
<name>A0ABD1HEB9_SALDI</name>
<dbReference type="InterPro" id="IPR000270">
    <property type="entry name" value="PB1_dom"/>
</dbReference>
<dbReference type="SMART" id="SM00666">
    <property type="entry name" value="PB1"/>
    <property type="match status" value="1"/>
</dbReference>
<dbReference type="PANTHER" id="PTHR31066">
    <property type="entry name" value="OS05G0427100 PROTEIN-RELATED"/>
    <property type="match status" value="1"/>
</dbReference>
<dbReference type="Gene3D" id="3.10.20.90">
    <property type="entry name" value="Phosphatidylinositol 3-kinase Catalytic Subunit, Chain A, domain 1"/>
    <property type="match status" value="1"/>
</dbReference>
<protein>
    <recommendedName>
        <fullName evidence="2">PB1 domain-containing protein</fullName>
    </recommendedName>
</protein>
<feature type="compositionally biased region" description="Pro residues" evidence="1">
    <location>
        <begin position="1"/>
        <end position="16"/>
    </location>
</feature>
<dbReference type="Proteomes" id="UP001567538">
    <property type="component" value="Unassembled WGS sequence"/>
</dbReference>
<dbReference type="Pfam" id="PF00564">
    <property type="entry name" value="PB1"/>
    <property type="match status" value="1"/>
</dbReference>